<evidence type="ECO:0000313" key="1">
    <source>
        <dbReference type="EMBL" id="CAG8821735.1"/>
    </source>
</evidence>
<evidence type="ECO:0000313" key="2">
    <source>
        <dbReference type="Proteomes" id="UP000789901"/>
    </source>
</evidence>
<proteinExistence type="predicted"/>
<dbReference type="EMBL" id="CAJVQB010034833">
    <property type="protein sequence ID" value="CAG8821735.1"/>
    <property type="molecule type" value="Genomic_DNA"/>
</dbReference>
<gene>
    <name evidence="1" type="ORF">GMARGA_LOCUS27904</name>
</gene>
<sequence>KEKRPRFDNQLTNDSSSLYLDTKSLFNHISEIECEIINLTILRYGGL</sequence>
<feature type="non-terminal residue" evidence="1">
    <location>
        <position position="1"/>
    </location>
</feature>
<keyword evidence="2" id="KW-1185">Reference proteome</keyword>
<comment type="caution">
    <text evidence="1">The sequence shown here is derived from an EMBL/GenBank/DDBJ whole genome shotgun (WGS) entry which is preliminary data.</text>
</comment>
<name>A0ABN7WA49_GIGMA</name>
<accession>A0ABN7WA49</accession>
<dbReference type="Proteomes" id="UP000789901">
    <property type="component" value="Unassembled WGS sequence"/>
</dbReference>
<protein>
    <submittedName>
        <fullName evidence="1">15043_t:CDS:1</fullName>
    </submittedName>
</protein>
<organism evidence="1 2">
    <name type="scientific">Gigaspora margarita</name>
    <dbReference type="NCBI Taxonomy" id="4874"/>
    <lineage>
        <taxon>Eukaryota</taxon>
        <taxon>Fungi</taxon>
        <taxon>Fungi incertae sedis</taxon>
        <taxon>Mucoromycota</taxon>
        <taxon>Glomeromycotina</taxon>
        <taxon>Glomeromycetes</taxon>
        <taxon>Diversisporales</taxon>
        <taxon>Gigasporaceae</taxon>
        <taxon>Gigaspora</taxon>
    </lineage>
</organism>
<reference evidence="1 2" key="1">
    <citation type="submission" date="2021-06" db="EMBL/GenBank/DDBJ databases">
        <authorList>
            <person name="Kallberg Y."/>
            <person name="Tangrot J."/>
            <person name="Rosling A."/>
        </authorList>
    </citation>
    <scope>NUCLEOTIDE SEQUENCE [LARGE SCALE GENOMIC DNA]</scope>
    <source>
        <strain evidence="1 2">120-4 pot B 10/14</strain>
    </source>
</reference>